<dbReference type="AlphaFoldDB" id="A0A3N2D9D5"/>
<evidence type="ECO:0000259" key="1">
    <source>
        <dbReference type="PROSITE" id="PS51819"/>
    </source>
</evidence>
<dbReference type="Proteomes" id="UP000275356">
    <property type="component" value="Unassembled WGS sequence"/>
</dbReference>
<dbReference type="Gene3D" id="3.10.180.10">
    <property type="entry name" value="2,3-Dihydroxybiphenyl 1,2-Dioxygenase, domain 1"/>
    <property type="match status" value="1"/>
</dbReference>
<dbReference type="OrthoDB" id="5524593at2"/>
<gene>
    <name evidence="2" type="ORF">EDD28_0990</name>
</gene>
<accession>A0A3N2D9D5</accession>
<dbReference type="PANTHER" id="PTHR35908:SF1">
    <property type="entry name" value="CONSERVED PROTEIN"/>
    <property type="match status" value="1"/>
</dbReference>
<dbReference type="SUPFAM" id="SSF54593">
    <property type="entry name" value="Glyoxalase/Bleomycin resistance protein/Dihydroxybiphenyl dioxygenase"/>
    <property type="match status" value="1"/>
</dbReference>
<dbReference type="InterPro" id="IPR041581">
    <property type="entry name" value="Glyoxalase_6"/>
</dbReference>
<dbReference type="Pfam" id="PF18029">
    <property type="entry name" value="Glyoxalase_6"/>
    <property type="match status" value="1"/>
</dbReference>
<reference evidence="2 3" key="1">
    <citation type="submission" date="2018-11" db="EMBL/GenBank/DDBJ databases">
        <title>Sequencing the genomes of 1000 actinobacteria strains.</title>
        <authorList>
            <person name="Klenk H.-P."/>
        </authorList>
    </citation>
    <scope>NUCLEOTIDE SEQUENCE [LARGE SCALE GENOMIC DNA]</scope>
    <source>
        <strain evidence="2 3">DSM 13521</strain>
    </source>
</reference>
<name>A0A3N2D9D5_9MICO</name>
<sequence length="113" mass="12382">MAPFVRVDCVTINSPDPEGLARFWAHLVGGVPRDAGNGFVLVDPGEGHVRLLFQRTGAVPDRQDRVHLDCQVADREDAIARVEELGGRLLERRSDSNGAWAVMTDPEGNTFCL</sequence>
<feature type="domain" description="VOC" evidence="1">
    <location>
        <begin position="6"/>
        <end position="113"/>
    </location>
</feature>
<dbReference type="InterPro" id="IPR037523">
    <property type="entry name" value="VOC_core"/>
</dbReference>
<keyword evidence="3" id="KW-1185">Reference proteome</keyword>
<organism evidence="2 3">
    <name type="scientific">Salana multivorans</name>
    <dbReference type="NCBI Taxonomy" id="120377"/>
    <lineage>
        <taxon>Bacteria</taxon>
        <taxon>Bacillati</taxon>
        <taxon>Actinomycetota</taxon>
        <taxon>Actinomycetes</taxon>
        <taxon>Micrococcales</taxon>
        <taxon>Beutenbergiaceae</taxon>
        <taxon>Salana</taxon>
    </lineage>
</organism>
<dbReference type="RefSeq" id="WP_123738589.1">
    <property type="nucleotide sequence ID" value="NZ_RKHQ01000001.1"/>
</dbReference>
<dbReference type="InterPro" id="IPR029068">
    <property type="entry name" value="Glyas_Bleomycin-R_OHBP_Dase"/>
</dbReference>
<comment type="caution">
    <text evidence="2">The sequence shown here is derived from an EMBL/GenBank/DDBJ whole genome shotgun (WGS) entry which is preliminary data.</text>
</comment>
<evidence type="ECO:0000313" key="3">
    <source>
        <dbReference type="Proteomes" id="UP000275356"/>
    </source>
</evidence>
<proteinExistence type="predicted"/>
<dbReference type="EMBL" id="RKHQ01000001">
    <property type="protein sequence ID" value="ROR96406.1"/>
    <property type="molecule type" value="Genomic_DNA"/>
</dbReference>
<evidence type="ECO:0000313" key="2">
    <source>
        <dbReference type="EMBL" id="ROR96406.1"/>
    </source>
</evidence>
<protein>
    <recommendedName>
        <fullName evidence="1">VOC domain-containing protein</fullName>
    </recommendedName>
</protein>
<dbReference type="PROSITE" id="PS51819">
    <property type="entry name" value="VOC"/>
    <property type="match status" value="1"/>
</dbReference>
<dbReference type="PANTHER" id="PTHR35908">
    <property type="entry name" value="HYPOTHETICAL FUSION PROTEIN"/>
    <property type="match status" value="1"/>
</dbReference>